<name>A0ACB8TPH8_9APHY</name>
<keyword evidence="2" id="KW-1185">Reference proteome</keyword>
<proteinExistence type="predicted"/>
<gene>
    <name evidence="1" type="ORF">BDY19DRAFT_899421</name>
</gene>
<evidence type="ECO:0000313" key="1">
    <source>
        <dbReference type="EMBL" id="KAI0083935.1"/>
    </source>
</evidence>
<evidence type="ECO:0000313" key="2">
    <source>
        <dbReference type="Proteomes" id="UP001055072"/>
    </source>
</evidence>
<accession>A0ACB8TPH8</accession>
<dbReference type="EMBL" id="MU274950">
    <property type="protein sequence ID" value="KAI0083935.1"/>
    <property type="molecule type" value="Genomic_DNA"/>
</dbReference>
<sequence length="81" mass="9586">MSRLAKTTLAGSIVLSVGIIYTVHYMQRQEAETMYKGVLRDDERRREKMRKREEELVESQRKRELYEAVQQVPSHSQQTDS</sequence>
<organism evidence="1 2">
    <name type="scientific">Irpex rosettiformis</name>
    <dbReference type="NCBI Taxonomy" id="378272"/>
    <lineage>
        <taxon>Eukaryota</taxon>
        <taxon>Fungi</taxon>
        <taxon>Dikarya</taxon>
        <taxon>Basidiomycota</taxon>
        <taxon>Agaricomycotina</taxon>
        <taxon>Agaricomycetes</taxon>
        <taxon>Polyporales</taxon>
        <taxon>Irpicaceae</taxon>
        <taxon>Irpex</taxon>
    </lineage>
</organism>
<protein>
    <submittedName>
        <fullName evidence="1">Uncharacterized protein</fullName>
    </submittedName>
</protein>
<comment type="caution">
    <text evidence="1">The sequence shown here is derived from an EMBL/GenBank/DDBJ whole genome shotgun (WGS) entry which is preliminary data.</text>
</comment>
<dbReference type="Proteomes" id="UP001055072">
    <property type="component" value="Unassembled WGS sequence"/>
</dbReference>
<reference evidence="1" key="1">
    <citation type="journal article" date="2021" name="Environ. Microbiol.">
        <title>Gene family expansions and transcriptome signatures uncover fungal adaptations to wood decay.</title>
        <authorList>
            <person name="Hage H."/>
            <person name="Miyauchi S."/>
            <person name="Viragh M."/>
            <person name="Drula E."/>
            <person name="Min B."/>
            <person name="Chaduli D."/>
            <person name="Navarro D."/>
            <person name="Favel A."/>
            <person name="Norest M."/>
            <person name="Lesage-Meessen L."/>
            <person name="Balint B."/>
            <person name="Merenyi Z."/>
            <person name="de Eugenio L."/>
            <person name="Morin E."/>
            <person name="Martinez A.T."/>
            <person name="Baldrian P."/>
            <person name="Stursova M."/>
            <person name="Martinez M.J."/>
            <person name="Novotny C."/>
            <person name="Magnuson J.K."/>
            <person name="Spatafora J.W."/>
            <person name="Maurice S."/>
            <person name="Pangilinan J."/>
            <person name="Andreopoulos W."/>
            <person name="LaButti K."/>
            <person name="Hundley H."/>
            <person name="Na H."/>
            <person name="Kuo A."/>
            <person name="Barry K."/>
            <person name="Lipzen A."/>
            <person name="Henrissat B."/>
            <person name="Riley R."/>
            <person name="Ahrendt S."/>
            <person name="Nagy L.G."/>
            <person name="Grigoriev I.V."/>
            <person name="Martin F."/>
            <person name="Rosso M.N."/>
        </authorList>
    </citation>
    <scope>NUCLEOTIDE SEQUENCE</scope>
    <source>
        <strain evidence="1">CBS 384.51</strain>
    </source>
</reference>